<dbReference type="InterPro" id="IPR036188">
    <property type="entry name" value="FAD/NAD-bd_sf"/>
</dbReference>
<dbReference type="GO" id="GO:0016491">
    <property type="term" value="F:oxidoreductase activity"/>
    <property type="evidence" value="ECO:0007669"/>
    <property type="project" value="UniProtKB-KW"/>
</dbReference>
<feature type="domain" description="FAD dependent oxidoreductase" evidence="2">
    <location>
        <begin position="39"/>
        <end position="398"/>
    </location>
</feature>
<comment type="caution">
    <text evidence="3">The sequence shown here is derived from an EMBL/GenBank/DDBJ whole genome shotgun (WGS) entry which is preliminary data.</text>
</comment>
<dbReference type="InterPro" id="IPR006076">
    <property type="entry name" value="FAD-dep_OxRdtase"/>
</dbReference>
<dbReference type="Gene3D" id="3.30.9.10">
    <property type="entry name" value="D-Amino Acid Oxidase, subunit A, domain 2"/>
    <property type="match status" value="1"/>
</dbReference>
<keyword evidence="1" id="KW-0560">Oxidoreductase</keyword>
<sequence>MAEMAEVPPPSDRSWWLDEALTCAPGSPTPALKGHISVDVAIVGGGFTGLWTALRLKERAPALSIAVIERDICGAGASGKNGGKVAGYWTALGRVTAAYGADAALELARLGTRAQDGIRAFCAGRDVWWHEAGAVVVATTAQEEASLEAALETASRLDASESVRRLDAGESQALCRIPRARSAVQYAEGATVHPARLARALRSAVLAMGVQVFERTPMTAMSDGSPNTLETPAGTIAAAHVVLATNTELARHPLARDHLSVFSSYVVATKPCPEALAAIWPSDAGYADAAMFLHYFRKTDDGRVIMGSGSGPVAAWNDPGAASNTRDMASVGRAAAGLAYLLPDLKAPIAASWGGGIDVASDRLPFVRTVPGRQVHLGAGLSGHGVNPTLIVAETLASRILGVEDAWSRSIIATRTPPKLPPEPLRTLGGRAVRWGILSCEAAERQAQRPPLPAHLLAALPGLLGLRVGVR</sequence>
<dbReference type="Gene3D" id="3.50.50.60">
    <property type="entry name" value="FAD/NAD(P)-binding domain"/>
    <property type="match status" value="1"/>
</dbReference>
<evidence type="ECO:0000256" key="1">
    <source>
        <dbReference type="ARBA" id="ARBA00023002"/>
    </source>
</evidence>
<dbReference type="PANTHER" id="PTHR13847:SF285">
    <property type="entry name" value="FAD DEPENDENT OXIDOREDUCTASE DOMAIN-CONTAINING PROTEIN"/>
    <property type="match status" value="1"/>
</dbReference>
<proteinExistence type="predicted"/>
<dbReference type="PANTHER" id="PTHR13847">
    <property type="entry name" value="SARCOSINE DEHYDROGENASE-RELATED"/>
    <property type="match status" value="1"/>
</dbReference>
<accession>A0A3L7AK79</accession>
<protein>
    <submittedName>
        <fullName evidence="3">FAD-dependent oxidoreductase</fullName>
    </submittedName>
</protein>
<organism evidence="3 4">
    <name type="scientific">Xanthobacter tagetidis</name>
    <dbReference type="NCBI Taxonomy" id="60216"/>
    <lineage>
        <taxon>Bacteria</taxon>
        <taxon>Pseudomonadati</taxon>
        <taxon>Pseudomonadota</taxon>
        <taxon>Alphaproteobacteria</taxon>
        <taxon>Hyphomicrobiales</taxon>
        <taxon>Xanthobacteraceae</taxon>
        <taxon>Xanthobacter</taxon>
    </lineage>
</organism>
<dbReference type="OrthoDB" id="9806601at2"/>
<dbReference type="Pfam" id="PF01266">
    <property type="entry name" value="DAO"/>
    <property type="match status" value="1"/>
</dbReference>
<gene>
    <name evidence="3" type="ORF">D9R14_05020</name>
</gene>
<dbReference type="RefSeq" id="WP_121622218.1">
    <property type="nucleotide sequence ID" value="NZ_JACIIW010000006.1"/>
</dbReference>
<reference evidence="3 4" key="1">
    <citation type="submission" date="2018-10" db="EMBL/GenBank/DDBJ databases">
        <title>Xanthobacter tagetidis genome sequencing and assembly.</title>
        <authorList>
            <person name="Maclea K.S."/>
            <person name="Goen A.E."/>
            <person name="Fatima S.A."/>
        </authorList>
    </citation>
    <scope>NUCLEOTIDE SEQUENCE [LARGE SCALE GENOMIC DNA]</scope>
    <source>
        <strain evidence="3 4">ATCC 700314</strain>
    </source>
</reference>
<dbReference type="AlphaFoldDB" id="A0A3L7AK79"/>
<dbReference type="EMBL" id="RCTF01000003">
    <property type="protein sequence ID" value="RLP80424.1"/>
    <property type="molecule type" value="Genomic_DNA"/>
</dbReference>
<evidence type="ECO:0000313" key="4">
    <source>
        <dbReference type="Proteomes" id="UP000269692"/>
    </source>
</evidence>
<keyword evidence="4" id="KW-1185">Reference proteome</keyword>
<evidence type="ECO:0000313" key="3">
    <source>
        <dbReference type="EMBL" id="RLP80424.1"/>
    </source>
</evidence>
<dbReference type="Proteomes" id="UP000269692">
    <property type="component" value="Unassembled WGS sequence"/>
</dbReference>
<dbReference type="SUPFAM" id="SSF51905">
    <property type="entry name" value="FAD/NAD(P)-binding domain"/>
    <property type="match status" value="1"/>
</dbReference>
<evidence type="ECO:0000259" key="2">
    <source>
        <dbReference type="Pfam" id="PF01266"/>
    </source>
</evidence>
<dbReference type="GO" id="GO:0005737">
    <property type="term" value="C:cytoplasm"/>
    <property type="evidence" value="ECO:0007669"/>
    <property type="project" value="TreeGrafter"/>
</dbReference>
<name>A0A3L7AK79_9HYPH</name>